<gene>
    <name evidence="1" type="ORF">PACLA_8A049379</name>
</gene>
<organism evidence="1 2">
    <name type="scientific">Paramuricea clavata</name>
    <name type="common">Red gorgonian</name>
    <name type="synonym">Violescent sea-whip</name>
    <dbReference type="NCBI Taxonomy" id="317549"/>
    <lineage>
        <taxon>Eukaryota</taxon>
        <taxon>Metazoa</taxon>
        <taxon>Cnidaria</taxon>
        <taxon>Anthozoa</taxon>
        <taxon>Octocorallia</taxon>
        <taxon>Malacalcyonacea</taxon>
        <taxon>Plexauridae</taxon>
        <taxon>Paramuricea</taxon>
    </lineage>
</organism>
<proteinExistence type="predicted"/>
<dbReference type="PANTHER" id="PTHR19872:SF7">
    <property type="entry name" value="F-BOX AND WD REPEAT DOMAIN CONTAINING PROTEIN 10B-RELATED"/>
    <property type="match status" value="1"/>
</dbReference>
<dbReference type="PROSITE" id="PS50082">
    <property type="entry name" value="WD_REPEATS_2"/>
    <property type="match status" value="1"/>
</dbReference>
<dbReference type="Pfam" id="PF00400">
    <property type="entry name" value="WD40"/>
    <property type="match status" value="1"/>
</dbReference>
<keyword evidence="2" id="KW-1185">Reference proteome</keyword>
<dbReference type="InterPro" id="IPR036322">
    <property type="entry name" value="WD40_repeat_dom_sf"/>
</dbReference>
<dbReference type="Gene3D" id="2.130.10.10">
    <property type="entry name" value="YVTN repeat-like/Quinoprotein amine dehydrogenase"/>
    <property type="match status" value="1"/>
</dbReference>
<evidence type="ECO:0000313" key="2">
    <source>
        <dbReference type="Proteomes" id="UP001152795"/>
    </source>
</evidence>
<sequence length="192" mass="21948">MLCEEVQQDVFVHQIMMEEVMMMQGATAKGLNPKYAKKLNVCVPKYKDEMRNDIDHSEVVPSTSFLRSREDELHFRSMAYCYEGIETIHVEMEERNLFCGAYNVFVLQDAEDPNRCTTFNGGELVVVGSSDRRVRLVCASTGRSEKIIKGHAGSVRSLLINEKRGFVLSGSYDTSIRYWDIRDGKCHCIFRG</sequence>
<dbReference type="InterPro" id="IPR001680">
    <property type="entry name" value="WD40_rpt"/>
</dbReference>
<dbReference type="PANTHER" id="PTHR19872">
    <property type="entry name" value="UBIQUITIN LIGASE SPECIFICITY FACTOR/HREP PROTEIN"/>
    <property type="match status" value="1"/>
</dbReference>
<dbReference type="EMBL" id="CACRXK020024120">
    <property type="protein sequence ID" value="CAB4038357.1"/>
    <property type="molecule type" value="Genomic_DNA"/>
</dbReference>
<protein>
    <submittedName>
        <fullName evidence="1">CMT1A duplicated region transcript 1 -like</fullName>
    </submittedName>
</protein>
<evidence type="ECO:0000313" key="1">
    <source>
        <dbReference type="EMBL" id="CAB4038357.1"/>
    </source>
</evidence>
<accession>A0A7D9LSK5</accession>
<comment type="caution">
    <text evidence="1">The sequence shown here is derived from an EMBL/GenBank/DDBJ whole genome shotgun (WGS) entry which is preliminary data.</text>
</comment>
<reference evidence="1" key="1">
    <citation type="submission" date="2020-04" db="EMBL/GenBank/DDBJ databases">
        <authorList>
            <person name="Alioto T."/>
            <person name="Alioto T."/>
            <person name="Gomez Garrido J."/>
        </authorList>
    </citation>
    <scope>NUCLEOTIDE SEQUENCE</scope>
    <source>
        <strain evidence="1">A484AB</strain>
    </source>
</reference>
<dbReference type="Proteomes" id="UP001152795">
    <property type="component" value="Unassembled WGS sequence"/>
</dbReference>
<dbReference type="SMART" id="SM00320">
    <property type="entry name" value="WD40"/>
    <property type="match status" value="2"/>
</dbReference>
<dbReference type="AlphaFoldDB" id="A0A7D9LSK5"/>
<dbReference type="OrthoDB" id="674604at2759"/>
<name>A0A7D9LSK5_PARCT</name>
<dbReference type="InterPro" id="IPR015943">
    <property type="entry name" value="WD40/YVTN_repeat-like_dom_sf"/>
</dbReference>
<dbReference type="InterPro" id="IPR051075">
    <property type="entry name" value="SCF_subunit_WD-repeat"/>
</dbReference>
<dbReference type="SUPFAM" id="SSF50978">
    <property type="entry name" value="WD40 repeat-like"/>
    <property type="match status" value="1"/>
</dbReference>
<dbReference type="PROSITE" id="PS50294">
    <property type="entry name" value="WD_REPEATS_REGION"/>
    <property type="match status" value="1"/>
</dbReference>